<dbReference type="PANTHER" id="PTHR33480">
    <property type="entry name" value="SET DOMAIN-CONTAINING PROTEIN-RELATED"/>
    <property type="match status" value="1"/>
</dbReference>
<feature type="region of interest" description="Disordered" evidence="1">
    <location>
        <begin position="822"/>
        <end position="878"/>
    </location>
</feature>
<keyword evidence="3" id="KW-1185">Reference proteome</keyword>
<comment type="caution">
    <text evidence="2">The sequence shown here is derived from an EMBL/GenBank/DDBJ whole genome shotgun (WGS) entry which is preliminary data.</text>
</comment>
<feature type="compositionally biased region" description="Acidic residues" evidence="1">
    <location>
        <begin position="179"/>
        <end position="191"/>
    </location>
</feature>
<gene>
    <name evidence="2" type="ORF">V1264_012767</name>
</gene>
<dbReference type="InterPro" id="IPR011010">
    <property type="entry name" value="DNA_brk_join_enz"/>
</dbReference>
<name>A0AAN9BXS9_9CAEN</name>
<protein>
    <submittedName>
        <fullName evidence="2">Uncharacterized protein</fullName>
    </submittedName>
</protein>
<dbReference type="AlphaFoldDB" id="A0AAN9BXS9"/>
<sequence length="942" mass="107473">MSGKRSAPCFLARLPPSRGLQILQAALGNDRQVRHKKKIRLIPPLALEDEEHSNSCDPELCLSKSEEGAVSTSQLTNKAADVPPTHCDEPQSPHHTEGKDRQVRSRQMIHQIHPLTLENEEPSNPCDLEMCPSESEEEGNDRQMRPRKKTRLSQPLASEDEELSNPCDPDFCLSKSEEDGGDSETESDCDNLDGAVSTSQLTNKAADVPPTHTDEPLSPHHTEDTNYSSNIYPLKEPTVTDWTFEDLPESATLRAEDNSQIFIRKIIAENVRSRNSRHACFFCEKLVHEIRKHIQRVHSQNPDVKPILKNSKQLDHIRKLGDDLHNRGVVQKGKGELLLNRRPKFSFNVADFGPCPCCREWYALSNLKRHVETCSGEKCRQSEVLIQSKRTDGRLNPASNTMRDIMVKLREGEVKTVIEEDPLIQELGHHWYDSLVSNKLQREKYARNYMRLVARLLLKLRSETGETSMTMSEFLTPSFFDSIVKCCIHLAQPDNEDFEEAKAPSNPIKLEFEIQRLLDIKWAMLVKKGAPQEALQEVTNLSKLFEKEYSRRVSRKAKNILTTRNLTVSQDVPNPETIEKLTLYLRGELERYNKEGDGGEWTFAKLAVLVQARLILFNKRRSFELDSISLHNYTHRQTGLKEIDKSLASDLTAMEQELLANQDIITVVGKNAQPVPVIIPSDAKKALDHLAGERNRKKASIPKANIFLFASTGQGPRSTYTALTKACTDAKVESSVKINSRTMRKYCATLTQMFNLQPHQKAWLLKHLGHTEAVHNSYYQQMSGLVEKVHLTKLLLIQDSNLTSKFKGKNLEEIPMEDIIRVSDQQRTTTPTTAATDESTDWHATTSTDRKSTFSSNEDSHRSQKGHHGKDMSQRRKWSDEEEAELLQFFETHFQNHTVPKKPEVNAARDRSFELEGSIWQREWRLIVQKISTENRKSKRKV</sequence>
<organism evidence="2 3">
    <name type="scientific">Littorina saxatilis</name>
    <dbReference type="NCBI Taxonomy" id="31220"/>
    <lineage>
        <taxon>Eukaryota</taxon>
        <taxon>Metazoa</taxon>
        <taxon>Spiralia</taxon>
        <taxon>Lophotrochozoa</taxon>
        <taxon>Mollusca</taxon>
        <taxon>Gastropoda</taxon>
        <taxon>Caenogastropoda</taxon>
        <taxon>Littorinimorpha</taxon>
        <taxon>Littorinoidea</taxon>
        <taxon>Littorinidae</taxon>
        <taxon>Littorina</taxon>
    </lineage>
</organism>
<feature type="compositionally biased region" description="Basic and acidic residues" evidence="1">
    <location>
        <begin position="86"/>
        <end position="103"/>
    </location>
</feature>
<dbReference type="GO" id="GO:0003677">
    <property type="term" value="F:DNA binding"/>
    <property type="evidence" value="ECO:0007669"/>
    <property type="project" value="InterPro"/>
</dbReference>
<dbReference type="SUPFAM" id="SSF56349">
    <property type="entry name" value="DNA breaking-rejoining enzymes"/>
    <property type="match status" value="1"/>
</dbReference>
<reference evidence="2 3" key="1">
    <citation type="submission" date="2024-02" db="EMBL/GenBank/DDBJ databases">
        <title>Chromosome-scale genome assembly of the rough periwinkle Littorina saxatilis.</title>
        <authorList>
            <person name="De Jode A."/>
            <person name="Faria R."/>
            <person name="Formenti G."/>
            <person name="Sims Y."/>
            <person name="Smith T.P."/>
            <person name="Tracey A."/>
            <person name="Wood J.M.D."/>
            <person name="Zagrodzka Z.B."/>
            <person name="Johannesson K."/>
            <person name="Butlin R.K."/>
            <person name="Leder E.H."/>
        </authorList>
    </citation>
    <scope>NUCLEOTIDE SEQUENCE [LARGE SCALE GENOMIC DNA]</scope>
    <source>
        <strain evidence="2">Snail1</strain>
        <tissue evidence="2">Muscle</tissue>
    </source>
</reference>
<dbReference type="Proteomes" id="UP001374579">
    <property type="component" value="Unassembled WGS sequence"/>
</dbReference>
<feature type="compositionally biased region" description="Basic and acidic residues" evidence="1">
    <location>
        <begin position="848"/>
        <end position="862"/>
    </location>
</feature>
<accession>A0AAN9BXS9</accession>
<feature type="compositionally biased region" description="Basic and acidic residues" evidence="1">
    <location>
        <begin position="869"/>
        <end position="878"/>
    </location>
</feature>
<evidence type="ECO:0000313" key="3">
    <source>
        <dbReference type="Proteomes" id="UP001374579"/>
    </source>
</evidence>
<dbReference type="PANTHER" id="PTHR33480:SF1">
    <property type="entry name" value="TYR RECOMBINASE DOMAIN-CONTAINING PROTEIN"/>
    <property type="match status" value="1"/>
</dbReference>
<dbReference type="EMBL" id="JBAMIC010000002">
    <property type="protein sequence ID" value="KAK7113489.1"/>
    <property type="molecule type" value="Genomic_DNA"/>
</dbReference>
<feature type="compositionally biased region" description="Basic and acidic residues" evidence="1">
    <location>
        <begin position="212"/>
        <end position="224"/>
    </location>
</feature>
<evidence type="ECO:0000313" key="2">
    <source>
        <dbReference type="EMBL" id="KAK7113489.1"/>
    </source>
</evidence>
<feature type="region of interest" description="Disordered" evidence="1">
    <location>
        <begin position="65"/>
        <end position="232"/>
    </location>
</feature>
<evidence type="ECO:0000256" key="1">
    <source>
        <dbReference type="SAM" id="MobiDB-lite"/>
    </source>
</evidence>
<proteinExistence type="predicted"/>